<feature type="domain" description="UspA" evidence="2">
    <location>
        <begin position="138"/>
        <end position="272"/>
    </location>
</feature>
<evidence type="ECO:0000256" key="1">
    <source>
        <dbReference type="ARBA" id="ARBA00008791"/>
    </source>
</evidence>
<dbReference type="Proteomes" id="UP000283255">
    <property type="component" value="Unassembled WGS sequence"/>
</dbReference>
<dbReference type="PANTHER" id="PTHR46268">
    <property type="entry name" value="STRESS RESPONSE PROTEIN NHAX"/>
    <property type="match status" value="1"/>
</dbReference>
<dbReference type="Gene3D" id="3.40.50.12370">
    <property type="match status" value="1"/>
</dbReference>
<proteinExistence type="inferred from homology"/>
<keyword evidence="4" id="KW-1185">Reference proteome</keyword>
<dbReference type="OrthoDB" id="9792500at2"/>
<reference evidence="3 4" key="1">
    <citation type="submission" date="2018-09" db="EMBL/GenBank/DDBJ databases">
        <authorList>
            <person name="Wang F."/>
        </authorList>
    </citation>
    <scope>NUCLEOTIDE SEQUENCE [LARGE SCALE GENOMIC DNA]</scope>
    <source>
        <strain evidence="3 4">PLHSC7-2</strain>
    </source>
</reference>
<dbReference type="CDD" id="cd00293">
    <property type="entry name" value="USP-like"/>
    <property type="match status" value="1"/>
</dbReference>
<dbReference type="AlphaFoldDB" id="A0A418YDP2"/>
<organism evidence="3 4">
    <name type="scientific">Motilimonas pumila</name>
    <dbReference type="NCBI Taxonomy" id="2303987"/>
    <lineage>
        <taxon>Bacteria</taxon>
        <taxon>Pseudomonadati</taxon>
        <taxon>Pseudomonadota</taxon>
        <taxon>Gammaproteobacteria</taxon>
        <taxon>Alteromonadales</taxon>
        <taxon>Alteromonadales genera incertae sedis</taxon>
        <taxon>Motilimonas</taxon>
    </lineage>
</organism>
<comment type="similarity">
    <text evidence="1">Belongs to the universal stress protein A family.</text>
</comment>
<dbReference type="SUPFAM" id="SSF52402">
    <property type="entry name" value="Adenine nucleotide alpha hydrolases-like"/>
    <property type="match status" value="1"/>
</dbReference>
<name>A0A418YDP2_9GAMM</name>
<accession>A0A418YDP2</accession>
<dbReference type="RefSeq" id="WP_119911084.1">
    <property type="nucleotide sequence ID" value="NZ_QZCH01000015.1"/>
</dbReference>
<evidence type="ECO:0000313" key="4">
    <source>
        <dbReference type="Proteomes" id="UP000283255"/>
    </source>
</evidence>
<comment type="caution">
    <text evidence="3">The sequence shown here is derived from an EMBL/GenBank/DDBJ whole genome shotgun (WGS) entry which is preliminary data.</text>
</comment>
<dbReference type="EMBL" id="QZCH01000015">
    <property type="protein sequence ID" value="RJG42658.1"/>
    <property type="molecule type" value="Genomic_DNA"/>
</dbReference>
<sequence>MEKTWLLAADLDTLDARLLQKLDVFTPPNAVECLHVVEPHLLESVLHRQQHAWQDAEPKLKQQLEKSALPISLHHIEGKIVPSIHARAAAINSLGIICHHRRHSGLHPRLSGHLVHLMQDLQHDCLVLGHKTGVLSPKSILVALDMTEVSEHVLQRAKQLAKRLHCPLEVITIIDLLQHAEISDELMLEQEKLQAQLTLDAEAKMAQLITDSKANVSKVHYFIGQRDQHLCQQVLASQPGLVVMGQHIHREILEGNSPDHVLHKTDADLYLVAPQ</sequence>
<dbReference type="PANTHER" id="PTHR46268:SF23">
    <property type="entry name" value="UNIVERSAL STRESS PROTEIN A-RELATED"/>
    <property type="match status" value="1"/>
</dbReference>
<gene>
    <name evidence="3" type="ORF">D1Z90_12380</name>
</gene>
<dbReference type="Pfam" id="PF00582">
    <property type="entry name" value="Usp"/>
    <property type="match status" value="1"/>
</dbReference>
<dbReference type="InterPro" id="IPR006016">
    <property type="entry name" value="UspA"/>
</dbReference>
<reference evidence="3 4" key="2">
    <citation type="submission" date="2019-01" db="EMBL/GenBank/DDBJ databases">
        <title>Motilimonas pumilus sp. nov., isolated from the gut of sea cucumber (Apostichopus japonicus).</title>
        <authorList>
            <person name="Wang F.-Q."/>
            <person name="Ren L.-H."/>
            <person name="Lin Y.-W."/>
            <person name="Sun G.-H."/>
            <person name="Du Z.-J."/>
            <person name="Zhao J.-X."/>
            <person name="Liu X.-J."/>
            <person name="Liu L.-J."/>
        </authorList>
    </citation>
    <scope>NUCLEOTIDE SEQUENCE [LARGE SCALE GENOMIC DNA]</scope>
    <source>
        <strain evidence="3 4">PLHSC7-2</strain>
    </source>
</reference>
<evidence type="ECO:0000259" key="2">
    <source>
        <dbReference type="Pfam" id="PF00582"/>
    </source>
</evidence>
<evidence type="ECO:0000313" key="3">
    <source>
        <dbReference type="EMBL" id="RJG42658.1"/>
    </source>
</evidence>
<protein>
    <submittedName>
        <fullName evidence="3">Universal stress protein</fullName>
    </submittedName>
</protein>